<comment type="caution">
    <text evidence="1">The sequence shown here is derived from an EMBL/GenBank/DDBJ whole genome shotgun (WGS) entry which is preliminary data.</text>
</comment>
<reference evidence="1" key="2">
    <citation type="submission" date="2020-11" db="EMBL/GenBank/DDBJ databases">
        <authorList>
            <person name="McCartney M.A."/>
            <person name="Auch B."/>
            <person name="Kono T."/>
            <person name="Mallez S."/>
            <person name="Becker A."/>
            <person name="Gohl D.M."/>
            <person name="Silverstein K.A.T."/>
            <person name="Koren S."/>
            <person name="Bechman K.B."/>
            <person name="Herman A."/>
            <person name="Abrahante J.E."/>
            <person name="Garbe J."/>
        </authorList>
    </citation>
    <scope>NUCLEOTIDE SEQUENCE</scope>
    <source>
        <strain evidence="1">Duluth1</strain>
        <tissue evidence="1">Whole animal</tissue>
    </source>
</reference>
<accession>A0A9D4HW52</accession>
<dbReference type="EMBL" id="JAIWYP010000011">
    <property type="protein sequence ID" value="KAH3733271.1"/>
    <property type="molecule type" value="Genomic_DNA"/>
</dbReference>
<dbReference type="Proteomes" id="UP000828390">
    <property type="component" value="Unassembled WGS sequence"/>
</dbReference>
<dbReference type="AlphaFoldDB" id="A0A9D4HW52"/>
<gene>
    <name evidence="1" type="ORF">DPMN_039696</name>
</gene>
<evidence type="ECO:0000313" key="2">
    <source>
        <dbReference type="Proteomes" id="UP000828390"/>
    </source>
</evidence>
<sequence length="76" mass="8769">MSLWRSSLTDPKYCLPNEENQAQIVAKIEIEPPKGGWPSTLRHVQTLIVDDNEFVIKFVNKNNNMEFKTTVTYVSN</sequence>
<organism evidence="1 2">
    <name type="scientific">Dreissena polymorpha</name>
    <name type="common">Zebra mussel</name>
    <name type="synonym">Mytilus polymorpha</name>
    <dbReference type="NCBI Taxonomy" id="45954"/>
    <lineage>
        <taxon>Eukaryota</taxon>
        <taxon>Metazoa</taxon>
        <taxon>Spiralia</taxon>
        <taxon>Lophotrochozoa</taxon>
        <taxon>Mollusca</taxon>
        <taxon>Bivalvia</taxon>
        <taxon>Autobranchia</taxon>
        <taxon>Heteroconchia</taxon>
        <taxon>Euheterodonta</taxon>
        <taxon>Imparidentia</taxon>
        <taxon>Neoheterodontei</taxon>
        <taxon>Myida</taxon>
        <taxon>Dreissenoidea</taxon>
        <taxon>Dreissenidae</taxon>
        <taxon>Dreissena</taxon>
    </lineage>
</organism>
<protein>
    <submittedName>
        <fullName evidence="1">Uncharacterized protein</fullName>
    </submittedName>
</protein>
<proteinExistence type="predicted"/>
<keyword evidence="2" id="KW-1185">Reference proteome</keyword>
<evidence type="ECO:0000313" key="1">
    <source>
        <dbReference type="EMBL" id="KAH3733271.1"/>
    </source>
</evidence>
<name>A0A9D4HW52_DREPO</name>
<reference evidence="1" key="1">
    <citation type="journal article" date="2019" name="bioRxiv">
        <title>The Genome of the Zebra Mussel, Dreissena polymorpha: A Resource for Invasive Species Research.</title>
        <authorList>
            <person name="McCartney M.A."/>
            <person name="Auch B."/>
            <person name="Kono T."/>
            <person name="Mallez S."/>
            <person name="Zhang Y."/>
            <person name="Obille A."/>
            <person name="Becker A."/>
            <person name="Abrahante J.E."/>
            <person name="Garbe J."/>
            <person name="Badalamenti J.P."/>
            <person name="Herman A."/>
            <person name="Mangelson H."/>
            <person name="Liachko I."/>
            <person name="Sullivan S."/>
            <person name="Sone E.D."/>
            <person name="Koren S."/>
            <person name="Silverstein K.A.T."/>
            <person name="Beckman K.B."/>
            <person name="Gohl D.M."/>
        </authorList>
    </citation>
    <scope>NUCLEOTIDE SEQUENCE</scope>
    <source>
        <strain evidence="1">Duluth1</strain>
        <tissue evidence="1">Whole animal</tissue>
    </source>
</reference>